<dbReference type="EMBL" id="JBIMSO010000130">
    <property type="protein sequence ID" value="MFH5211611.1"/>
    <property type="molecule type" value="Genomic_DNA"/>
</dbReference>
<dbReference type="SUPFAM" id="SSF143212">
    <property type="entry name" value="Rv2632c-like"/>
    <property type="match status" value="1"/>
</dbReference>
<proteinExistence type="predicted"/>
<dbReference type="InterPro" id="IPR038070">
    <property type="entry name" value="Rv2632c-like_sf"/>
</dbReference>
<dbReference type="Pfam" id="PF08962">
    <property type="entry name" value="Rv2632c-like"/>
    <property type="match status" value="1"/>
</dbReference>
<dbReference type="Proteomes" id="UP001609175">
    <property type="component" value="Unassembled WGS sequence"/>
</dbReference>
<name>A0ABW7JUC6_9NOCA</name>
<sequence length="88" mass="9254">MQEIAVQAQFFEVTIVVDERGADTRAVARLQMGATTRRVGTGIARHTPGVGNGDGSAVELATARALSDLAEQLFASGETINALPNSWL</sequence>
<dbReference type="RefSeq" id="WP_395118235.1">
    <property type="nucleotide sequence ID" value="NZ_JBIMSO010000130.1"/>
</dbReference>
<reference evidence="1 2" key="1">
    <citation type="submission" date="2024-10" db="EMBL/GenBank/DDBJ databases">
        <authorList>
            <person name="Riesco R."/>
        </authorList>
    </citation>
    <scope>NUCLEOTIDE SEQUENCE [LARGE SCALE GENOMIC DNA]</scope>
    <source>
        <strain evidence="1 2">NCIMB 15449</strain>
    </source>
</reference>
<gene>
    <name evidence="1" type="ORF">ACHIPZ_25920</name>
</gene>
<comment type="caution">
    <text evidence="1">The sequence shown here is derived from an EMBL/GenBank/DDBJ whole genome shotgun (WGS) entry which is preliminary data.</text>
</comment>
<evidence type="ECO:0000313" key="1">
    <source>
        <dbReference type="EMBL" id="MFH5211611.1"/>
    </source>
</evidence>
<dbReference type="Gene3D" id="3.30.160.240">
    <property type="entry name" value="Rv1738"/>
    <property type="match status" value="1"/>
</dbReference>
<accession>A0ABW7JUC6</accession>
<protein>
    <submittedName>
        <fullName evidence="1">DsRBD fold-containing protein</fullName>
    </submittedName>
</protein>
<organism evidence="1 2">
    <name type="scientific">Antrihabitans spumae</name>
    <dbReference type="NCBI Taxonomy" id="3373370"/>
    <lineage>
        <taxon>Bacteria</taxon>
        <taxon>Bacillati</taxon>
        <taxon>Actinomycetota</taxon>
        <taxon>Actinomycetes</taxon>
        <taxon>Mycobacteriales</taxon>
        <taxon>Nocardiaceae</taxon>
        <taxon>Antrihabitans</taxon>
    </lineage>
</organism>
<dbReference type="InterPro" id="IPR015057">
    <property type="entry name" value="Rv2632c-like"/>
</dbReference>
<evidence type="ECO:0000313" key="2">
    <source>
        <dbReference type="Proteomes" id="UP001609175"/>
    </source>
</evidence>